<evidence type="ECO:0000256" key="2">
    <source>
        <dbReference type="ARBA" id="ARBA00022670"/>
    </source>
</evidence>
<dbReference type="Gene3D" id="1.25.40.20">
    <property type="entry name" value="Ankyrin repeat-containing domain"/>
    <property type="match status" value="1"/>
</dbReference>
<dbReference type="SMART" id="SM00248">
    <property type="entry name" value="ANK"/>
    <property type="match status" value="3"/>
</dbReference>
<dbReference type="Pfam" id="PF02902">
    <property type="entry name" value="Peptidase_C48"/>
    <property type="match status" value="1"/>
</dbReference>
<dbReference type="SUPFAM" id="SSF54001">
    <property type="entry name" value="Cysteine proteinases"/>
    <property type="match status" value="1"/>
</dbReference>
<dbReference type="Gramene" id="ORUFI09G04900.1">
    <property type="protein sequence ID" value="ORUFI09G04900.1"/>
    <property type="gene ID" value="ORUFI09G04900"/>
</dbReference>
<evidence type="ECO:0000313" key="6">
    <source>
        <dbReference type="EnsemblPlants" id="ORUFI09G04900.1"/>
    </source>
</evidence>
<dbReference type="InterPro" id="IPR038765">
    <property type="entry name" value="Papain-like_cys_pep_sf"/>
</dbReference>
<organism evidence="6 7">
    <name type="scientific">Oryza rufipogon</name>
    <name type="common">Brownbeard rice</name>
    <name type="synonym">Asian wild rice</name>
    <dbReference type="NCBI Taxonomy" id="4529"/>
    <lineage>
        <taxon>Eukaryota</taxon>
        <taxon>Viridiplantae</taxon>
        <taxon>Streptophyta</taxon>
        <taxon>Embryophyta</taxon>
        <taxon>Tracheophyta</taxon>
        <taxon>Spermatophyta</taxon>
        <taxon>Magnoliopsida</taxon>
        <taxon>Liliopsida</taxon>
        <taxon>Poales</taxon>
        <taxon>Poaceae</taxon>
        <taxon>BOP clade</taxon>
        <taxon>Oryzoideae</taxon>
        <taxon>Oryzeae</taxon>
        <taxon>Oryzinae</taxon>
        <taxon>Oryza</taxon>
    </lineage>
</organism>
<dbReference type="Proteomes" id="UP000008022">
    <property type="component" value="Unassembled WGS sequence"/>
</dbReference>
<dbReference type="InterPro" id="IPR036770">
    <property type="entry name" value="Ankyrin_rpt-contain_sf"/>
</dbReference>
<dbReference type="PROSITE" id="PS50088">
    <property type="entry name" value="ANK_REPEAT"/>
    <property type="match status" value="1"/>
</dbReference>
<protein>
    <recommendedName>
        <fullName evidence="5">Ubiquitin-like protease family profile domain-containing protein</fullName>
    </recommendedName>
</protein>
<name>A0A0E0QPC1_ORYRU</name>
<dbReference type="STRING" id="4529.A0A0E0QPC1"/>
<dbReference type="InterPro" id="IPR003653">
    <property type="entry name" value="Peptidase_C48_C"/>
</dbReference>
<dbReference type="PANTHER" id="PTHR24121">
    <property type="entry name" value="NO MECHANORECEPTOR POTENTIAL C, ISOFORM D-RELATED"/>
    <property type="match status" value="1"/>
</dbReference>
<feature type="repeat" description="ANK" evidence="4">
    <location>
        <begin position="497"/>
        <end position="519"/>
    </location>
</feature>
<dbReference type="Pfam" id="PF12796">
    <property type="entry name" value="Ank_2"/>
    <property type="match status" value="1"/>
</dbReference>
<dbReference type="GO" id="GO:0008234">
    <property type="term" value="F:cysteine-type peptidase activity"/>
    <property type="evidence" value="ECO:0007669"/>
    <property type="project" value="InterPro"/>
</dbReference>
<dbReference type="PROSITE" id="PS50297">
    <property type="entry name" value="ANK_REP_REGION"/>
    <property type="match status" value="1"/>
</dbReference>
<dbReference type="eggNOG" id="KOG0504">
    <property type="taxonomic scope" value="Eukaryota"/>
</dbReference>
<dbReference type="AlphaFoldDB" id="A0A0E0QPC1"/>
<feature type="domain" description="Ubiquitin-like protease family profile" evidence="5">
    <location>
        <begin position="146"/>
        <end position="321"/>
    </location>
</feature>
<reference evidence="7" key="1">
    <citation type="submission" date="2013-06" db="EMBL/GenBank/DDBJ databases">
        <authorList>
            <person name="Zhao Q."/>
        </authorList>
    </citation>
    <scope>NUCLEOTIDE SEQUENCE</scope>
    <source>
        <strain evidence="7">cv. W1943</strain>
    </source>
</reference>
<dbReference type="Pfam" id="PF13637">
    <property type="entry name" value="Ank_4"/>
    <property type="match status" value="1"/>
</dbReference>
<keyword evidence="7" id="KW-1185">Reference proteome</keyword>
<keyword evidence="2" id="KW-0645">Protease</keyword>
<reference evidence="6" key="2">
    <citation type="submission" date="2015-06" db="UniProtKB">
        <authorList>
            <consortium name="EnsemblPlants"/>
        </authorList>
    </citation>
    <scope>IDENTIFICATION</scope>
</reference>
<evidence type="ECO:0000256" key="4">
    <source>
        <dbReference type="PROSITE-ProRule" id="PRU00023"/>
    </source>
</evidence>
<dbReference type="Gene3D" id="3.40.395.10">
    <property type="entry name" value="Adenoviral Proteinase, Chain A"/>
    <property type="match status" value="1"/>
</dbReference>
<keyword evidence="4" id="KW-0040">ANK repeat</keyword>
<evidence type="ECO:0000256" key="3">
    <source>
        <dbReference type="ARBA" id="ARBA00022801"/>
    </source>
</evidence>
<comment type="similarity">
    <text evidence="1">Belongs to the peptidase C48 family.</text>
</comment>
<evidence type="ECO:0000259" key="5">
    <source>
        <dbReference type="PROSITE" id="PS50600"/>
    </source>
</evidence>
<dbReference type="PANTHER" id="PTHR24121:SF21">
    <property type="entry name" value="ANKYRIN REPEAT FAMILY PROTEIN"/>
    <property type="match status" value="1"/>
</dbReference>
<keyword evidence="3" id="KW-0378">Hydrolase</keyword>
<evidence type="ECO:0000313" key="7">
    <source>
        <dbReference type="Proteomes" id="UP000008022"/>
    </source>
</evidence>
<dbReference type="EnsemblPlants" id="ORUFI09G04900.1">
    <property type="protein sequence ID" value="ORUFI09G04900.1"/>
    <property type="gene ID" value="ORUFI09G04900"/>
</dbReference>
<dbReference type="InterPro" id="IPR002110">
    <property type="entry name" value="Ankyrin_rpt"/>
</dbReference>
<dbReference type="SUPFAM" id="SSF48403">
    <property type="entry name" value="Ankyrin repeat"/>
    <property type="match status" value="1"/>
</dbReference>
<dbReference type="GO" id="GO:0006508">
    <property type="term" value="P:proteolysis"/>
    <property type="evidence" value="ECO:0007669"/>
    <property type="project" value="UniProtKB-KW"/>
</dbReference>
<proteinExistence type="inferred from homology"/>
<evidence type="ECO:0000256" key="1">
    <source>
        <dbReference type="ARBA" id="ARBA00005234"/>
    </source>
</evidence>
<dbReference type="PROSITE" id="PS50600">
    <property type="entry name" value="ULP_PROTEASE"/>
    <property type="match status" value="1"/>
</dbReference>
<sequence>MSSSHEPSGLLNSDDIPSEGICHCKIFQSCVRLLKGGCSLRSGGSLPYSSMEIQWIGGSEVAPPSVSTGGNTELVEQGNDRVPAMTKIVVEPNAELQSPFVVKHHLLLKRPDPSILDELYSLTMAFTDSESKQTDWVSIKHPSFPIRLKLEDIQETVKPGGLMDTDCLNLAVRNMATEDAENFKNTECLGWRHYVKSDWTQLVASPTNLRIAYSCDSTLYDASGSHLVFIPVLHCDHWTLYAFNMCDKKLSILDSLPDASEGGQDSLKRHEEIRKIVCGALNKTMDVAFCFFSWEYEFPKVPRQQNSYDGGFFVFNFMRLWDGHRLIRWFSTETMDMRKSFLACILSSKNNDATMPTNVSELIKTLPDCKSSCRSDEQENQIMRSPLRLDATSTVTSDRGPPEPYSIRGVTVDGDGVLHIAASFCHFELAKSILEGQEDKALIVMLLQQENKRGDRPLHCAAATESKEMVQLIVERAKCITEPSNFTTNLLRARNLEGQTCLHKAILLGHTEIVKYLVSQDEGLAQIVDNEDISPLYLAIALRRGDIVQELTIKASCGPAGAVSYCGPAGKTVLHAAVLFSEGTDAISSFVVKF</sequence>
<accession>A0A0E0QPC1</accession>
<dbReference type="HOGENOM" id="CLU_459597_0_0_1"/>
<dbReference type="OMA" id="LRIAYSC"/>